<dbReference type="RefSeq" id="WP_013564330.1">
    <property type="nucleotide sequence ID" value="NC_014962.1"/>
</dbReference>
<dbReference type="Proteomes" id="UP000008631">
    <property type="component" value="Chromosome"/>
</dbReference>
<reference key="1">
    <citation type="submission" date="2010-11" db="EMBL/GenBank/DDBJ databases">
        <title>The complete sequence of chromosome of Isophaera pallida ATCC 43644.</title>
        <authorList>
            <consortium name="US DOE Joint Genome Institute (JGI-PGF)"/>
            <person name="Lucas S."/>
            <person name="Copeland A."/>
            <person name="Lapidus A."/>
            <person name="Bruce D."/>
            <person name="Goodwin L."/>
            <person name="Pitluck S."/>
            <person name="Kyrpides N."/>
            <person name="Mavromatis K."/>
            <person name="Pagani I."/>
            <person name="Ivanova N."/>
            <person name="Saunders E."/>
            <person name="Brettin T."/>
            <person name="Detter J.C."/>
            <person name="Han C."/>
            <person name="Tapia R."/>
            <person name="Land M."/>
            <person name="Hauser L."/>
            <person name="Markowitz V."/>
            <person name="Cheng J.-F."/>
            <person name="Hugenholtz P."/>
            <person name="Woyke T."/>
            <person name="Wu D."/>
            <person name="Eisen J.A."/>
        </authorList>
    </citation>
    <scope>NUCLEOTIDE SEQUENCE</scope>
    <source>
        <strain>ATCC 43644</strain>
    </source>
</reference>
<dbReference type="SUPFAM" id="SSF55931">
    <property type="entry name" value="Glutamine synthetase/guanido kinase"/>
    <property type="match status" value="1"/>
</dbReference>
<keyword evidence="2 5" id="KW-0436">Ligase</keyword>
<dbReference type="GO" id="GO:0006750">
    <property type="term" value="P:glutathione biosynthetic process"/>
    <property type="evidence" value="ECO:0007669"/>
    <property type="project" value="InterPro"/>
</dbReference>
<keyword evidence="4" id="KW-0067">ATP-binding</keyword>
<dbReference type="InterPro" id="IPR006336">
    <property type="entry name" value="GCS2"/>
</dbReference>
<dbReference type="GO" id="GO:0005524">
    <property type="term" value="F:ATP binding"/>
    <property type="evidence" value="ECO:0007669"/>
    <property type="project" value="UniProtKB-KW"/>
</dbReference>
<sequence>MTDRSAPATLDQLRDHLRRQVFRPGVDRRGRIAAEVELTPLRPLANSPGGCDYDKVQVGVDQFWDAMGGSARRGRIDWRGGALTAEPGGQIEYSGQPFETACLAARDLEDAVDLMIETARGVDVSFDLIGVGLHPWGTPEEVGLHLSFPRYPAMQAYFDRIGAMGRRMMRLTGSVQVCIDHAPAEELAARWELAQRLAPVLTAAFANGSIQEGQPNGLASARADAWLTLDPARTGFPPAWLDNPQGDPVEQYWEFALNAPVMFRVDAQGVHHTLPPHFTFRDWIHQGLDPIEPDGSAYPSLADWDRHLSTLFPEVRPRGYLELRSIDAPGLAWLSIPILVVGTVLSHADLSNALLADLRSLKQDWNNLRRRAAHQGLSDPILGDLAEHLFDLTRSRLRGCDEAMVSAYSERYIRPRRSPGQERLDRLVRPGSPPDPWSWIALEGEQLNEVRALRVAEEAHVLAESCLPPVDG</sequence>
<keyword evidence="3" id="KW-0547">Nucleotide-binding</keyword>
<protein>
    <recommendedName>
        <fullName evidence="1">glutamate--cysteine ligase</fullName>
        <ecNumber evidence="1">6.3.2.2</ecNumber>
    </recommendedName>
</protein>
<dbReference type="Pfam" id="PF04107">
    <property type="entry name" value="GCS2"/>
    <property type="match status" value="1"/>
</dbReference>
<name>E8QY52_ISOPI</name>
<dbReference type="Gene3D" id="3.30.590.20">
    <property type="match status" value="1"/>
</dbReference>
<evidence type="ECO:0000256" key="4">
    <source>
        <dbReference type="ARBA" id="ARBA00022840"/>
    </source>
</evidence>
<reference evidence="5 6" key="2">
    <citation type="journal article" date="2011" name="Stand. Genomic Sci.">
        <title>Complete genome sequence of Isosphaera pallida type strain (IS1B).</title>
        <authorList>
            <consortium name="US DOE Joint Genome Institute (JGI-PGF)"/>
            <person name="Goker M."/>
            <person name="Cleland D."/>
            <person name="Saunders E."/>
            <person name="Lapidus A."/>
            <person name="Nolan M."/>
            <person name="Lucas S."/>
            <person name="Hammon N."/>
            <person name="Deshpande S."/>
            <person name="Cheng J.F."/>
            <person name="Tapia R."/>
            <person name="Han C."/>
            <person name="Goodwin L."/>
            <person name="Pitluck S."/>
            <person name="Liolios K."/>
            <person name="Pagani I."/>
            <person name="Ivanova N."/>
            <person name="Mavromatis K."/>
            <person name="Pati A."/>
            <person name="Chen A."/>
            <person name="Palaniappan K."/>
            <person name="Land M."/>
            <person name="Hauser L."/>
            <person name="Chang Y.J."/>
            <person name="Jeffries C.D."/>
            <person name="Detter J.C."/>
            <person name="Beck B."/>
            <person name="Woyke T."/>
            <person name="Bristow J."/>
            <person name="Eisen J.A."/>
            <person name="Markowitz V."/>
            <person name="Hugenholtz P."/>
            <person name="Kyrpides N.C."/>
            <person name="Klenk H.P."/>
        </authorList>
    </citation>
    <scope>NUCLEOTIDE SEQUENCE [LARGE SCALE GENOMIC DNA]</scope>
    <source>
        <strain evidence="6">ATCC 43644 / DSM 9630 / IS1B</strain>
    </source>
</reference>
<proteinExistence type="predicted"/>
<dbReference type="InParanoid" id="E8QY52"/>
<dbReference type="InterPro" id="IPR035434">
    <property type="entry name" value="GCL_bact_plant"/>
</dbReference>
<gene>
    <name evidence="5" type="ordered locus">Isop_1457</name>
</gene>
<dbReference type="PANTHER" id="PTHR34378:SF1">
    <property type="entry name" value="GLUTAMATE--CYSTEINE LIGASE, CHLOROPLASTIC"/>
    <property type="match status" value="1"/>
</dbReference>
<dbReference type="EMBL" id="CP002353">
    <property type="protein sequence ID" value="ADV62042.1"/>
    <property type="molecule type" value="Genomic_DNA"/>
</dbReference>
<evidence type="ECO:0000313" key="6">
    <source>
        <dbReference type="Proteomes" id="UP000008631"/>
    </source>
</evidence>
<evidence type="ECO:0000256" key="3">
    <source>
        <dbReference type="ARBA" id="ARBA00022741"/>
    </source>
</evidence>
<dbReference type="HOGENOM" id="CLU_037109_0_0_0"/>
<dbReference type="GO" id="GO:0004357">
    <property type="term" value="F:glutamate-cysteine ligase activity"/>
    <property type="evidence" value="ECO:0007669"/>
    <property type="project" value="UniProtKB-EC"/>
</dbReference>
<dbReference type="InterPro" id="IPR014746">
    <property type="entry name" value="Gln_synth/guanido_kin_cat_dom"/>
</dbReference>
<keyword evidence="6" id="KW-1185">Reference proteome</keyword>
<dbReference type="EC" id="6.3.2.2" evidence="1"/>
<organism evidence="5 6">
    <name type="scientific">Isosphaera pallida (strain ATCC 43644 / DSM 9630 / IS1B)</name>
    <dbReference type="NCBI Taxonomy" id="575540"/>
    <lineage>
        <taxon>Bacteria</taxon>
        <taxon>Pseudomonadati</taxon>
        <taxon>Planctomycetota</taxon>
        <taxon>Planctomycetia</taxon>
        <taxon>Isosphaerales</taxon>
        <taxon>Isosphaeraceae</taxon>
        <taxon>Isosphaera</taxon>
    </lineage>
</organism>
<evidence type="ECO:0000313" key="5">
    <source>
        <dbReference type="EMBL" id="ADV62042.1"/>
    </source>
</evidence>
<dbReference type="eggNOG" id="COG3572">
    <property type="taxonomic scope" value="Bacteria"/>
</dbReference>
<dbReference type="STRING" id="575540.Isop_1457"/>
<accession>E8QY52</accession>
<dbReference type="PANTHER" id="PTHR34378">
    <property type="entry name" value="GLUTAMATE--CYSTEINE LIGASE, CHLOROPLASTIC"/>
    <property type="match status" value="1"/>
</dbReference>
<evidence type="ECO:0000256" key="1">
    <source>
        <dbReference type="ARBA" id="ARBA00012220"/>
    </source>
</evidence>
<dbReference type="AlphaFoldDB" id="E8QY52"/>
<dbReference type="OrthoDB" id="9780152at2"/>
<evidence type="ECO:0000256" key="2">
    <source>
        <dbReference type="ARBA" id="ARBA00022598"/>
    </source>
</evidence>
<dbReference type="KEGG" id="ipa:Isop_1457"/>